<feature type="transmembrane region" description="Helical" evidence="7">
    <location>
        <begin position="93"/>
        <end position="118"/>
    </location>
</feature>
<feature type="transmembrane region" description="Helical" evidence="7">
    <location>
        <begin position="125"/>
        <end position="150"/>
    </location>
</feature>
<proteinExistence type="inferred from homology"/>
<evidence type="ECO:0000256" key="6">
    <source>
        <dbReference type="SAM" id="MobiDB-lite"/>
    </source>
</evidence>
<keyword evidence="2 7" id="KW-0812">Transmembrane</keyword>
<dbReference type="OrthoDB" id="4682787at2759"/>
<sequence length="369" mass="40762">MADSPQEWPNRGAELLGISTFLCVLSTGFLVWRVVYGLRNDRKLLLCDYLLIIATLMNITATGIRYKSTIHGQGRHILDPSIKKPHDILEYSYYLWIGQVLNLMAVAILKYSICAYLLALRFSKVYAVIVWASILMVTALNLLCPAFGLFSCTPFDANWNRAIKGRCWFKGGMGLTYAQGISNIITDIVYVVAPVLYLNTVQLSRRTKWGIRSVFCLGLVATVCSIFKTIEMSALKKTRDPTWDGVNLTIWSSTELSVGILIASLPPLRKQFDKMFSHIVPSTFLSKSKTPGSGGIPMYNISRSNTKPMGRSGIHDDADSEQDILPGSLGSDGGITKTVVHEVTSVERGGLHQSSEKTHGQYGEIGRGI</sequence>
<feature type="transmembrane region" description="Helical" evidence="7">
    <location>
        <begin position="209"/>
        <end position="230"/>
    </location>
</feature>
<comment type="similarity">
    <text evidence="5">Belongs to the SAT4 family.</text>
</comment>
<feature type="region of interest" description="Disordered" evidence="6">
    <location>
        <begin position="347"/>
        <end position="369"/>
    </location>
</feature>
<evidence type="ECO:0000256" key="2">
    <source>
        <dbReference type="ARBA" id="ARBA00022692"/>
    </source>
</evidence>
<dbReference type="Proteomes" id="UP000240883">
    <property type="component" value="Unassembled WGS sequence"/>
</dbReference>
<feature type="transmembrane region" description="Helical" evidence="7">
    <location>
        <begin position="12"/>
        <end position="32"/>
    </location>
</feature>
<name>A0A2T2NZB2_CORCC</name>
<dbReference type="PANTHER" id="PTHR33048">
    <property type="entry name" value="PTH11-LIKE INTEGRAL MEMBRANE PROTEIN (AFU_ORTHOLOGUE AFUA_5G11245)"/>
    <property type="match status" value="1"/>
</dbReference>
<organism evidence="9 10">
    <name type="scientific">Corynespora cassiicola Philippines</name>
    <dbReference type="NCBI Taxonomy" id="1448308"/>
    <lineage>
        <taxon>Eukaryota</taxon>
        <taxon>Fungi</taxon>
        <taxon>Dikarya</taxon>
        <taxon>Ascomycota</taxon>
        <taxon>Pezizomycotina</taxon>
        <taxon>Dothideomycetes</taxon>
        <taxon>Pleosporomycetidae</taxon>
        <taxon>Pleosporales</taxon>
        <taxon>Corynesporascaceae</taxon>
        <taxon>Corynespora</taxon>
    </lineage>
</organism>
<feature type="domain" description="Rhodopsin" evidence="8">
    <location>
        <begin position="33"/>
        <end position="272"/>
    </location>
</feature>
<evidence type="ECO:0000259" key="8">
    <source>
        <dbReference type="Pfam" id="PF20684"/>
    </source>
</evidence>
<evidence type="ECO:0000256" key="7">
    <source>
        <dbReference type="SAM" id="Phobius"/>
    </source>
</evidence>
<gene>
    <name evidence="9" type="ORF">BS50DRAFT_630818</name>
</gene>
<evidence type="ECO:0000256" key="3">
    <source>
        <dbReference type="ARBA" id="ARBA00022989"/>
    </source>
</evidence>
<evidence type="ECO:0000256" key="5">
    <source>
        <dbReference type="ARBA" id="ARBA00038359"/>
    </source>
</evidence>
<keyword evidence="4 7" id="KW-0472">Membrane</keyword>
<feature type="region of interest" description="Disordered" evidence="6">
    <location>
        <begin position="299"/>
        <end position="321"/>
    </location>
</feature>
<feature type="transmembrane region" description="Helical" evidence="7">
    <location>
        <begin position="250"/>
        <end position="268"/>
    </location>
</feature>
<keyword evidence="3 7" id="KW-1133">Transmembrane helix</keyword>
<feature type="transmembrane region" description="Helical" evidence="7">
    <location>
        <begin position="44"/>
        <end position="64"/>
    </location>
</feature>
<dbReference type="PANTHER" id="PTHR33048:SF163">
    <property type="entry name" value="INTEGRAL MEMBRANE PROTEIN (AFU_ORTHOLOGUE AFUA_8G05510)"/>
    <property type="match status" value="1"/>
</dbReference>
<dbReference type="AlphaFoldDB" id="A0A2T2NZB2"/>
<evidence type="ECO:0000313" key="9">
    <source>
        <dbReference type="EMBL" id="PSN70743.1"/>
    </source>
</evidence>
<evidence type="ECO:0000256" key="4">
    <source>
        <dbReference type="ARBA" id="ARBA00023136"/>
    </source>
</evidence>
<reference evidence="9 10" key="1">
    <citation type="journal article" date="2018" name="Front. Microbiol.">
        <title>Genome-Wide Analysis of Corynespora cassiicola Leaf Fall Disease Putative Effectors.</title>
        <authorList>
            <person name="Lopez D."/>
            <person name="Ribeiro S."/>
            <person name="Label P."/>
            <person name="Fumanal B."/>
            <person name="Venisse J.S."/>
            <person name="Kohler A."/>
            <person name="de Oliveira R.R."/>
            <person name="Labutti K."/>
            <person name="Lipzen A."/>
            <person name="Lail K."/>
            <person name="Bauer D."/>
            <person name="Ohm R.A."/>
            <person name="Barry K.W."/>
            <person name="Spatafora J."/>
            <person name="Grigoriev I.V."/>
            <person name="Martin F.M."/>
            <person name="Pujade-Renaud V."/>
        </authorList>
    </citation>
    <scope>NUCLEOTIDE SEQUENCE [LARGE SCALE GENOMIC DNA]</scope>
    <source>
        <strain evidence="9 10">Philippines</strain>
    </source>
</reference>
<accession>A0A2T2NZB2</accession>
<protein>
    <recommendedName>
        <fullName evidence="8">Rhodopsin domain-containing protein</fullName>
    </recommendedName>
</protein>
<evidence type="ECO:0000256" key="1">
    <source>
        <dbReference type="ARBA" id="ARBA00004141"/>
    </source>
</evidence>
<comment type="subcellular location">
    <subcellularLocation>
        <location evidence="1">Membrane</location>
        <topology evidence="1">Multi-pass membrane protein</topology>
    </subcellularLocation>
</comment>
<evidence type="ECO:0000313" key="10">
    <source>
        <dbReference type="Proteomes" id="UP000240883"/>
    </source>
</evidence>
<dbReference type="InterPro" id="IPR049326">
    <property type="entry name" value="Rhodopsin_dom_fungi"/>
</dbReference>
<dbReference type="GO" id="GO:0016020">
    <property type="term" value="C:membrane"/>
    <property type="evidence" value="ECO:0007669"/>
    <property type="project" value="UniProtKB-SubCell"/>
</dbReference>
<dbReference type="STRING" id="1448308.A0A2T2NZB2"/>
<keyword evidence="10" id="KW-1185">Reference proteome</keyword>
<feature type="transmembrane region" description="Helical" evidence="7">
    <location>
        <begin position="177"/>
        <end position="197"/>
    </location>
</feature>
<dbReference type="Pfam" id="PF20684">
    <property type="entry name" value="Fung_rhodopsin"/>
    <property type="match status" value="1"/>
</dbReference>
<dbReference type="InterPro" id="IPR052337">
    <property type="entry name" value="SAT4-like"/>
</dbReference>
<dbReference type="EMBL" id="KZ678131">
    <property type="protein sequence ID" value="PSN70743.1"/>
    <property type="molecule type" value="Genomic_DNA"/>
</dbReference>